<keyword evidence="2" id="KW-1185">Reference proteome</keyword>
<proteinExistence type="predicted"/>
<accession>A0A2X0NUR9</accession>
<dbReference type="AlphaFoldDB" id="A0A2X0NUR9"/>
<reference evidence="1 2" key="1">
    <citation type="submission" date="2016-11" db="EMBL/GenBank/DDBJ databases">
        <authorList>
            <person name="Jaros S."/>
            <person name="Januszkiewicz K."/>
            <person name="Wedrychowicz H."/>
        </authorList>
    </citation>
    <scope>NUCLEOTIDE SEQUENCE [LARGE SCALE GENOMIC DNA]</scope>
</reference>
<evidence type="ECO:0000313" key="2">
    <source>
        <dbReference type="Proteomes" id="UP000249464"/>
    </source>
</evidence>
<dbReference type="EMBL" id="FQNC01000014">
    <property type="protein sequence ID" value="SGY15912.1"/>
    <property type="molecule type" value="Genomic_DNA"/>
</dbReference>
<sequence length="63" mass="6748">MPPPSHTQCATAVLMSHQASRALPIHDARRSQPGLVAIDSLAHQHSTMVDKFPLVSAVQHSPS</sequence>
<protein>
    <submittedName>
        <fullName evidence="1">BQ5605_C012g06700 protein</fullName>
    </submittedName>
</protein>
<evidence type="ECO:0000313" key="1">
    <source>
        <dbReference type="EMBL" id="SGY15912.1"/>
    </source>
</evidence>
<organism evidence="1 2">
    <name type="scientific">Microbotryum silenes-dioicae</name>
    <dbReference type="NCBI Taxonomy" id="796604"/>
    <lineage>
        <taxon>Eukaryota</taxon>
        <taxon>Fungi</taxon>
        <taxon>Dikarya</taxon>
        <taxon>Basidiomycota</taxon>
        <taxon>Pucciniomycotina</taxon>
        <taxon>Microbotryomycetes</taxon>
        <taxon>Microbotryales</taxon>
        <taxon>Microbotryaceae</taxon>
        <taxon>Microbotryum</taxon>
    </lineage>
</organism>
<dbReference type="Proteomes" id="UP000249464">
    <property type="component" value="Unassembled WGS sequence"/>
</dbReference>
<gene>
    <name evidence="1" type="primary">BQ5605_C012g06700</name>
    <name evidence="1" type="ORF">BQ5605_C012G06700</name>
</gene>
<name>A0A2X0NUR9_9BASI</name>